<dbReference type="InterPro" id="IPR057251">
    <property type="entry name" value="FP_C"/>
</dbReference>
<evidence type="ECO:0000259" key="2">
    <source>
        <dbReference type="Pfam" id="PF25298"/>
    </source>
</evidence>
<dbReference type="OrthoDB" id="7477547at2759"/>
<feature type="compositionally biased region" description="Polar residues" evidence="1">
    <location>
        <begin position="7"/>
        <end position="26"/>
    </location>
</feature>
<name>A0A8S0ZDS1_ARCPL</name>
<evidence type="ECO:0000313" key="3">
    <source>
        <dbReference type="EMBL" id="CAB3229981.1"/>
    </source>
</evidence>
<evidence type="ECO:0000313" key="4">
    <source>
        <dbReference type="Proteomes" id="UP000494106"/>
    </source>
</evidence>
<sequence length="296" mass="34291">MPLKRTPPTTTKDANKSDTNMSSAPFTDTDNESSTNTSRTRPRKRQHDDDLHAYMAETKKTFDVIKNQQGSIQATINNILTQNSNIIKSMEFISKQYEEMKNKFSKMETERREHLAYIQMLEGKIENLEKCQKQTCIEIRNVPVPKSESKEDLICIVQKVCNTTNTHIEDHHIKDIFRLNADKGGMKSIIIDFYSVIMKERLLSSIKSFNRINNQNKLNTTHLEMAGQPKPIFVSECLTQKTKRTFYLAREYCKKNGYEFCWTAHGRVYLRKGTGARAHRIESASDLDRLDTHQDS</sequence>
<comment type="caution">
    <text evidence="3">The sequence shown here is derived from an EMBL/GenBank/DDBJ whole genome shotgun (WGS) entry which is preliminary data.</text>
</comment>
<reference evidence="3 4" key="1">
    <citation type="submission" date="2020-04" db="EMBL/GenBank/DDBJ databases">
        <authorList>
            <person name="Wallbank WR R."/>
            <person name="Pardo Diaz C."/>
            <person name="Kozak K."/>
            <person name="Martin S."/>
            <person name="Jiggins C."/>
            <person name="Moest M."/>
            <person name="Warren A I."/>
            <person name="Byers J.R.P. K."/>
            <person name="Montejo-Kovacevich G."/>
            <person name="Yen C E."/>
        </authorList>
    </citation>
    <scope>NUCLEOTIDE SEQUENCE [LARGE SCALE GENOMIC DNA]</scope>
</reference>
<evidence type="ECO:0000256" key="1">
    <source>
        <dbReference type="SAM" id="MobiDB-lite"/>
    </source>
</evidence>
<dbReference type="Proteomes" id="UP000494106">
    <property type="component" value="Unassembled WGS sequence"/>
</dbReference>
<dbReference type="EMBL" id="CADEBC010000426">
    <property type="protein sequence ID" value="CAB3229981.1"/>
    <property type="molecule type" value="Genomic_DNA"/>
</dbReference>
<dbReference type="Pfam" id="PF25298">
    <property type="entry name" value="Baculo_FP_2nd"/>
    <property type="match status" value="1"/>
</dbReference>
<accession>A0A8S0ZDS1</accession>
<protein>
    <recommendedName>
        <fullName evidence="2">FP protein C-terminal domain-containing protein</fullName>
    </recommendedName>
</protein>
<feature type="domain" description="FP protein C-terminal" evidence="2">
    <location>
        <begin position="239"/>
        <end position="290"/>
    </location>
</feature>
<gene>
    <name evidence="3" type="ORF">APLA_LOCUS4048</name>
</gene>
<feature type="region of interest" description="Disordered" evidence="1">
    <location>
        <begin position="1"/>
        <end position="49"/>
    </location>
</feature>
<organism evidence="3 4">
    <name type="scientific">Arctia plantaginis</name>
    <name type="common">Wood tiger moth</name>
    <name type="synonym">Phalaena plantaginis</name>
    <dbReference type="NCBI Taxonomy" id="874455"/>
    <lineage>
        <taxon>Eukaryota</taxon>
        <taxon>Metazoa</taxon>
        <taxon>Ecdysozoa</taxon>
        <taxon>Arthropoda</taxon>
        <taxon>Hexapoda</taxon>
        <taxon>Insecta</taxon>
        <taxon>Pterygota</taxon>
        <taxon>Neoptera</taxon>
        <taxon>Endopterygota</taxon>
        <taxon>Lepidoptera</taxon>
        <taxon>Glossata</taxon>
        <taxon>Ditrysia</taxon>
        <taxon>Noctuoidea</taxon>
        <taxon>Erebidae</taxon>
        <taxon>Arctiinae</taxon>
        <taxon>Arctia</taxon>
    </lineage>
</organism>
<dbReference type="AlphaFoldDB" id="A0A8S0ZDS1"/>
<keyword evidence="4" id="KW-1185">Reference proteome</keyword>
<proteinExistence type="predicted"/>